<dbReference type="PROSITE" id="PS50109">
    <property type="entry name" value="HIS_KIN"/>
    <property type="match status" value="1"/>
</dbReference>
<proteinExistence type="predicted"/>
<dbReference type="PRINTS" id="PR00344">
    <property type="entry name" value="BCTRLSENSOR"/>
</dbReference>
<evidence type="ECO:0000256" key="1">
    <source>
        <dbReference type="ARBA" id="ARBA00000085"/>
    </source>
</evidence>
<evidence type="ECO:0000313" key="9">
    <source>
        <dbReference type="EMBL" id="MBT1696750.1"/>
    </source>
</evidence>
<evidence type="ECO:0000259" key="7">
    <source>
        <dbReference type="PROSITE" id="PS50112"/>
    </source>
</evidence>
<organism evidence="9 10">
    <name type="scientific">Chryseosolibacter histidini</name>
    <dbReference type="NCBI Taxonomy" id="2782349"/>
    <lineage>
        <taxon>Bacteria</taxon>
        <taxon>Pseudomonadati</taxon>
        <taxon>Bacteroidota</taxon>
        <taxon>Cytophagia</taxon>
        <taxon>Cytophagales</taxon>
        <taxon>Chryseotaleaceae</taxon>
        <taxon>Chryseosolibacter</taxon>
    </lineage>
</organism>
<dbReference type="PROSITE" id="PS50113">
    <property type="entry name" value="PAC"/>
    <property type="match status" value="1"/>
</dbReference>
<evidence type="ECO:0000256" key="4">
    <source>
        <dbReference type="ARBA" id="ARBA00022679"/>
    </source>
</evidence>
<dbReference type="CDD" id="cd00082">
    <property type="entry name" value="HisKA"/>
    <property type="match status" value="1"/>
</dbReference>
<dbReference type="Pfam" id="PF02518">
    <property type="entry name" value="HATPase_c"/>
    <property type="match status" value="1"/>
</dbReference>
<evidence type="ECO:0000259" key="8">
    <source>
        <dbReference type="PROSITE" id="PS50113"/>
    </source>
</evidence>
<keyword evidence="10" id="KW-1185">Reference proteome</keyword>
<dbReference type="SMART" id="SM00091">
    <property type="entry name" value="PAS"/>
    <property type="match status" value="2"/>
</dbReference>
<evidence type="ECO:0000313" key="10">
    <source>
        <dbReference type="Proteomes" id="UP001319200"/>
    </source>
</evidence>
<dbReference type="Gene3D" id="3.30.450.20">
    <property type="entry name" value="PAS domain"/>
    <property type="match status" value="2"/>
</dbReference>
<dbReference type="Pfam" id="PF00989">
    <property type="entry name" value="PAS"/>
    <property type="match status" value="1"/>
</dbReference>
<dbReference type="SUPFAM" id="SSF55874">
    <property type="entry name" value="ATPase domain of HSP90 chaperone/DNA topoisomerase II/histidine kinase"/>
    <property type="match status" value="1"/>
</dbReference>
<dbReference type="SMART" id="SM00086">
    <property type="entry name" value="PAC"/>
    <property type="match status" value="2"/>
</dbReference>
<dbReference type="Pfam" id="PF00512">
    <property type="entry name" value="HisKA"/>
    <property type="match status" value="1"/>
</dbReference>
<feature type="domain" description="PAC" evidence="8">
    <location>
        <begin position="209"/>
        <end position="261"/>
    </location>
</feature>
<protein>
    <recommendedName>
        <fullName evidence="2">histidine kinase</fullName>
        <ecNumber evidence="2">2.7.13.3</ecNumber>
    </recommendedName>
</protein>
<dbReference type="SMART" id="SM00388">
    <property type="entry name" value="HisKA"/>
    <property type="match status" value="1"/>
</dbReference>
<dbReference type="InterPro" id="IPR013767">
    <property type="entry name" value="PAS_fold"/>
</dbReference>
<dbReference type="InterPro" id="IPR036890">
    <property type="entry name" value="HATPase_C_sf"/>
</dbReference>
<dbReference type="InterPro" id="IPR000014">
    <property type="entry name" value="PAS"/>
</dbReference>
<keyword evidence="5" id="KW-0418">Kinase</keyword>
<dbReference type="CDD" id="cd00075">
    <property type="entry name" value="HATPase"/>
    <property type="match status" value="1"/>
</dbReference>
<dbReference type="InterPro" id="IPR003594">
    <property type="entry name" value="HATPase_dom"/>
</dbReference>
<dbReference type="SUPFAM" id="SSF55785">
    <property type="entry name" value="PYP-like sensor domain (PAS domain)"/>
    <property type="match status" value="2"/>
</dbReference>
<dbReference type="PANTHER" id="PTHR43047">
    <property type="entry name" value="TWO-COMPONENT HISTIDINE PROTEIN KINASE"/>
    <property type="match status" value="1"/>
</dbReference>
<feature type="domain" description="Histidine kinase" evidence="6">
    <location>
        <begin position="290"/>
        <end position="505"/>
    </location>
</feature>
<reference evidence="9 10" key="1">
    <citation type="submission" date="2021-05" db="EMBL/GenBank/DDBJ databases">
        <title>A Polyphasic approach of four new species of the genus Ohtaekwangia: Ohtaekwangia histidinii sp. nov., Ohtaekwangia cretensis sp. nov., Ohtaekwangia indiensis sp. nov., Ohtaekwangia reichenbachii sp. nov. from diverse environment.</title>
        <authorList>
            <person name="Octaviana S."/>
        </authorList>
    </citation>
    <scope>NUCLEOTIDE SEQUENCE [LARGE SCALE GENOMIC DNA]</scope>
    <source>
        <strain evidence="9 10">PWU4</strain>
    </source>
</reference>
<feature type="domain" description="PAS" evidence="7">
    <location>
        <begin position="135"/>
        <end position="206"/>
    </location>
</feature>
<evidence type="ECO:0000256" key="3">
    <source>
        <dbReference type="ARBA" id="ARBA00022553"/>
    </source>
</evidence>
<dbReference type="GO" id="GO:0006355">
    <property type="term" value="P:regulation of DNA-templated transcription"/>
    <property type="evidence" value="ECO:0007669"/>
    <property type="project" value="InterPro"/>
</dbReference>
<name>A0AAP2DIE8_9BACT</name>
<dbReference type="SUPFAM" id="SSF47384">
    <property type="entry name" value="Homodimeric domain of signal transducing histidine kinase"/>
    <property type="match status" value="1"/>
</dbReference>
<gene>
    <name evidence="9" type="ORF">KK083_07685</name>
</gene>
<dbReference type="GO" id="GO:0009927">
    <property type="term" value="F:histidine phosphotransfer kinase activity"/>
    <property type="evidence" value="ECO:0007669"/>
    <property type="project" value="TreeGrafter"/>
</dbReference>
<dbReference type="PANTHER" id="PTHR43047:SF72">
    <property type="entry name" value="OSMOSENSING HISTIDINE PROTEIN KINASE SLN1"/>
    <property type="match status" value="1"/>
</dbReference>
<dbReference type="SMART" id="SM00387">
    <property type="entry name" value="HATPase_c"/>
    <property type="match status" value="1"/>
</dbReference>
<dbReference type="RefSeq" id="WP_254162159.1">
    <property type="nucleotide sequence ID" value="NZ_JAHESF010000006.1"/>
</dbReference>
<dbReference type="InterPro" id="IPR003661">
    <property type="entry name" value="HisK_dim/P_dom"/>
</dbReference>
<dbReference type="InterPro" id="IPR036097">
    <property type="entry name" value="HisK_dim/P_sf"/>
</dbReference>
<dbReference type="PROSITE" id="PS50112">
    <property type="entry name" value="PAS"/>
    <property type="match status" value="1"/>
</dbReference>
<dbReference type="Gene3D" id="1.10.287.130">
    <property type="match status" value="1"/>
</dbReference>
<dbReference type="InterPro" id="IPR005467">
    <property type="entry name" value="His_kinase_dom"/>
</dbReference>
<dbReference type="AlphaFoldDB" id="A0AAP2DIE8"/>
<dbReference type="GO" id="GO:0000155">
    <property type="term" value="F:phosphorelay sensor kinase activity"/>
    <property type="evidence" value="ECO:0007669"/>
    <property type="project" value="InterPro"/>
</dbReference>
<accession>A0AAP2DIE8</accession>
<dbReference type="CDD" id="cd00130">
    <property type="entry name" value="PAS"/>
    <property type="match status" value="2"/>
</dbReference>
<dbReference type="NCBIfam" id="TIGR00229">
    <property type="entry name" value="sensory_box"/>
    <property type="match status" value="1"/>
</dbReference>
<keyword evidence="4" id="KW-0808">Transferase</keyword>
<dbReference type="InterPro" id="IPR000700">
    <property type="entry name" value="PAS-assoc_C"/>
</dbReference>
<dbReference type="InterPro" id="IPR004358">
    <property type="entry name" value="Sig_transdc_His_kin-like_C"/>
</dbReference>
<dbReference type="Proteomes" id="UP001319200">
    <property type="component" value="Unassembled WGS sequence"/>
</dbReference>
<evidence type="ECO:0000259" key="6">
    <source>
        <dbReference type="PROSITE" id="PS50109"/>
    </source>
</evidence>
<dbReference type="GO" id="GO:0005886">
    <property type="term" value="C:plasma membrane"/>
    <property type="evidence" value="ECO:0007669"/>
    <property type="project" value="TreeGrafter"/>
</dbReference>
<dbReference type="Gene3D" id="3.30.565.10">
    <property type="entry name" value="Histidine kinase-like ATPase, C-terminal domain"/>
    <property type="match status" value="1"/>
</dbReference>
<dbReference type="InterPro" id="IPR001610">
    <property type="entry name" value="PAC"/>
</dbReference>
<sequence length="505" mass="56359">MGGWNMLKGVDVYSILDSISYATVILDQEGTVLFVNKEAKKLAYLTSPSLAEDISFFHAIPLPWRNIVEFHFANIVDTGKPATVDVSFDDLEGRKNYFEIRGSLIADNDEVTNRILIEARDVTPQKVFENRITAIAKEQNNLIEHANAVVIGTDARGYITEWNEVATRIIGYTKNEIYTRRLLDLLPWEEFHAGFSQTMRAALAGEVITNYEAGIRNRDGKKLTCLINVTPRRSTTGEVVGILMIGQDITELWEYKTNLELKVQQRTEALHKALQKEKKLVDIKNRFVSIASHEFRIPLTSIMRNVTYLKNGNGSVQAGDASTRLDNISLQTRHMLMLLDDVLTIGKTEAGQMTANIRPVTIKPFLAGLIEEVQNSMGNTHTVRLDCASPDLQVMSDEKLLRNIFINLLSNAIKFSPSGNEVFLTVDVHGSFVRIAVKDQGIGIAEKDMELVFEPFRRGSNAKEINGTGLGLSIVKKAVEALQGKIDLQSQVGEGTVFTVKFKLD</sequence>
<dbReference type="InterPro" id="IPR035965">
    <property type="entry name" value="PAS-like_dom_sf"/>
</dbReference>
<dbReference type="EMBL" id="JAHESF010000006">
    <property type="protein sequence ID" value="MBT1696750.1"/>
    <property type="molecule type" value="Genomic_DNA"/>
</dbReference>
<dbReference type="FunFam" id="3.30.565.10:FF:000006">
    <property type="entry name" value="Sensor histidine kinase WalK"/>
    <property type="match status" value="1"/>
</dbReference>
<dbReference type="InterPro" id="IPR013656">
    <property type="entry name" value="PAS_4"/>
</dbReference>
<comment type="caution">
    <text evidence="9">The sequence shown here is derived from an EMBL/GenBank/DDBJ whole genome shotgun (WGS) entry which is preliminary data.</text>
</comment>
<dbReference type="EC" id="2.7.13.3" evidence="2"/>
<dbReference type="Pfam" id="PF08448">
    <property type="entry name" value="PAS_4"/>
    <property type="match status" value="1"/>
</dbReference>
<keyword evidence="3" id="KW-0597">Phosphoprotein</keyword>
<evidence type="ECO:0000256" key="5">
    <source>
        <dbReference type="ARBA" id="ARBA00022777"/>
    </source>
</evidence>
<evidence type="ECO:0000256" key="2">
    <source>
        <dbReference type="ARBA" id="ARBA00012438"/>
    </source>
</evidence>
<comment type="catalytic activity">
    <reaction evidence="1">
        <text>ATP + protein L-histidine = ADP + protein N-phospho-L-histidine.</text>
        <dbReference type="EC" id="2.7.13.3"/>
    </reaction>
</comment>